<feature type="chain" id="PRO_5028889065" evidence="1">
    <location>
        <begin position="25"/>
        <end position="313"/>
    </location>
</feature>
<evidence type="ECO:0000256" key="1">
    <source>
        <dbReference type="SAM" id="SignalP"/>
    </source>
</evidence>
<feature type="signal peptide" evidence="1">
    <location>
        <begin position="1"/>
        <end position="24"/>
    </location>
</feature>
<dbReference type="Pfam" id="PF01963">
    <property type="entry name" value="TraB_PrgY_gumN"/>
    <property type="match status" value="1"/>
</dbReference>
<keyword evidence="3" id="KW-1185">Reference proteome</keyword>
<dbReference type="Proteomes" id="UP000510822">
    <property type="component" value="Chromosome"/>
</dbReference>
<dbReference type="InterPro" id="IPR002816">
    <property type="entry name" value="TraB/PrgY/GumN_fam"/>
</dbReference>
<evidence type="ECO:0000313" key="2">
    <source>
        <dbReference type="EMBL" id="QLI81311.1"/>
    </source>
</evidence>
<dbReference type="CDD" id="cd14789">
    <property type="entry name" value="Tiki"/>
    <property type="match status" value="1"/>
</dbReference>
<name>A0A7D5V9A6_9NEIS</name>
<dbReference type="RefSeq" id="WP_180308438.1">
    <property type="nucleotide sequence ID" value="NZ_CP058952.1"/>
</dbReference>
<protein>
    <submittedName>
        <fullName evidence="2">TraB/GumN family protein</fullName>
    </submittedName>
</protein>
<keyword evidence="1" id="KW-0732">Signal</keyword>
<dbReference type="AlphaFoldDB" id="A0A7D5V9A6"/>
<dbReference type="InterPro" id="IPR047111">
    <property type="entry name" value="YbaP-like"/>
</dbReference>
<accession>A0A7D5V9A6</accession>
<dbReference type="PANTHER" id="PTHR40590">
    <property type="entry name" value="CYTOPLASMIC PROTEIN-RELATED"/>
    <property type="match status" value="1"/>
</dbReference>
<proteinExistence type="predicted"/>
<evidence type="ECO:0000313" key="3">
    <source>
        <dbReference type="Proteomes" id="UP000510822"/>
    </source>
</evidence>
<organism evidence="2 3">
    <name type="scientific">Chitinibacter fontanus</name>
    <dbReference type="NCBI Taxonomy" id="1737446"/>
    <lineage>
        <taxon>Bacteria</taxon>
        <taxon>Pseudomonadati</taxon>
        <taxon>Pseudomonadota</taxon>
        <taxon>Betaproteobacteria</taxon>
        <taxon>Neisseriales</taxon>
        <taxon>Chitinibacteraceae</taxon>
        <taxon>Chitinibacter</taxon>
    </lineage>
</organism>
<dbReference type="KEGG" id="cfon:HZU75_07110"/>
<dbReference type="PANTHER" id="PTHR40590:SF1">
    <property type="entry name" value="CYTOPLASMIC PROTEIN"/>
    <property type="match status" value="1"/>
</dbReference>
<gene>
    <name evidence="2" type="ORF">HZU75_07110</name>
</gene>
<dbReference type="EMBL" id="CP058952">
    <property type="protein sequence ID" value="QLI81311.1"/>
    <property type="molecule type" value="Genomic_DNA"/>
</dbReference>
<reference evidence="2 3" key="1">
    <citation type="journal article" date="2016" name="Int. J. Syst. Evol. Microbiol.">
        <title>Chitinibacter fontanus sp. nov., isolated from a spring.</title>
        <authorList>
            <person name="Sheu S.Y."/>
            <person name="Li Y.S."/>
            <person name="Young C.C."/>
            <person name="Chen W.M."/>
        </authorList>
    </citation>
    <scope>NUCLEOTIDE SEQUENCE [LARGE SCALE GENOMIC DNA]</scope>
    <source>
        <strain evidence="2 3">STM-7</strain>
    </source>
</reference>
<sequence>MKLAGRLKIACLTTLLFWAGAVRAECLPEPQVPTAEEIPTLMQQAVDRGFLWKISKGGHASWLYGTIHANQREYWLPGPKTRQAIFSSDAIAVELDITQSETMSEVLRLAQRGAGQVPAQFAERIKAQLVKNCLPVELLDRVHPSLVLSQISLSQSRQDGVEAAFGTEVFLLGAAQGAKKKIIALETPKEQMSALLEDGKLTTAQYQQAMTLMESGQAREQLRMLVDTWARSDLARMERYEEWCECMKTAEDRKAMKRLNDDRNVVLAKRIAQQHGQNQSLFIAVGSLHMVGKKGLPKLLREQGFQVEPISFQ</sequence>